<proteinExistence type="inferred from homology"/>
<dbReference type="PANTHER" id="PTHR32241:SF9">
    <property type="entry name" value="OS03G0416400 PROTEIN"/>
    <property type="match status" value="1"/>
</dbReference>
<name>A0AAV5ENI7_ELECO</name>
<sequence length="186" mass="19607">MAAAQARRTRSLQPQRLRGSRPVCGNMTGTLMNADRGVACSASDAPGDQDTVAPLLVPCYDLATATPFMFSRADAIKTDSLRLPPPRRLRRVGAREVCRSHHVHHCGVGRSGSHGQPRCRGHYARAPQQAGIPLASGVEDVMLLAIGTGASSSSATRSLARITAEGVADMVDESVGMACGSNYVRV</sequence>
<evidence type="ECO:0000256" key="3">
    <source>
        <dbReference type="ARBA" id="ARBA00022963"/>
    </source>
</evidence>
<evidence type="ECO:0000256" key="2">
    <source>
        <dbReference type="ARBA" id="ARBA00022801"/>
    </source>
</evidence>
<dbReference type="GO" id="GO:0016042">
    <property type="term" value="P:lipid catabolic process"/>
    <property type="evidence" value="ECO:0007669"/>
    <property type="project" value="UniProtKB-KW"/>
</dbReference>
<evidence type="ECO:0000313" key="5">
    <source>
        <dbReference type="EMBL" id="GJN23963.1"/>
    </source>
</evidence>
<dbReference type="EMBL" id="BQKI01000076">
    <property type="protein sequence ID" value="GJN23963.1"/>
    <property type="molecule type" value="Genomic_DNA"/>
</dbReference>
<keyword evidence="3" id="KW-0442">Lipid degradation</keyword>
<keyword evidence="2" id="KW-0378">Hydrolase</keyword>
<comment type="similarity">
    <text evidence="1">Belongs to the patatin family.</text>
</comment>
<dbReference type="AlphaFoldDB" id="A0AAV5ENI7"/>
<comment type="caution">
    <text evidence="5">The sequence shown here is derived from an EMBL/GenBank/DDBJ whole genome shotgun (WGS) entry which is preliminary data.</text>
</comment>
<protein>
    <submittedName>
        <fullName evidence="5">Uncharacterized protein</fullName>
    </submittedName>
</protein>
<reference evidence="5" key="1">
    <citation type="journal article" date="2018" name="DNA Res.">
        <title>Multiple hybrid de novo genome assembly of finger millet, an orphan allotetraploid crop.</title>
        <authorList>
            <person name="Hatakeyama M."/>
            <person name="Aluri S."/>
            <person name="Balachadran M.T."/>
            <person name="Sivarajan S.R."/>
            <person name="Patrignani A."/>
            <person name="Gruter S."/>
            <person name="Poveda L."/>
            <person name="Shimizu-Inatsugi R."/>
            <person name="Baeten J."/>
            <person name="Francoijs K.J."/>
            <person name="Nataraja K.N."/>
            <person name="Reddy Y.A.N."/>
            <person name="Phadnis S."/>
            <person name="Ravikumar R.L."/>
            <person name="Schlapbach R."/>
            <person name="Sreeman S.M."/>
            <person name="Shimizu K.K."/>
        </authorList>
    </citation>
    <scope>NUCLEOTIDE SEQUENCE</scope>
</reference>
<accession>A0AAV5ENI7</accession>
<dbReference type="GO" id="GO:0016787">
    <property type="term" value="F:hydrolase activity"/>
    <property type="evidence" value="ECO:0007669"/>
    <property type="project" value="UniProtKB-KW"/>
</dbReference>
<organism evidence="5 6">
    <name type="scientific">Eleusine coracana subsp. coracana</name>
    <dbReference type="NCBI Taxonomy" id="191504"/>
    <lineage>
        <taxon>Eukaryota</taxon>
        <taxon>Viridiplantae</taxon>
        <taxon>Streptophyta</taxon>
        <taxon>Embryophyta</taxon>
        <taxon>Tracheophyta</taxon>
        <taxon>Spermatophyta</taxon>
        <taxon>Magnoliopsida</taxon>
        <taxon>Liliopsida</taxon>
        <taxon>Poales</taxon>
        <taxon>Poaceae</taxon>
        <taxon>PACMAD clade</taxon>
        <taxon>Chloridoideae</taxon>
        <taxon>Cynodonteae</taxon>
        <taxon>Eleusininae</taxon>
        <taxon>Eleusine</taxon>
    </lineage>
</organism>
<dbReference type="PANTHER" id="PTHR32241">
    <property type="entry name" value="PATATIN-LIKE PROTEIN 6"/>
    <property type="match status" value="1"/>
</dbReference>
<dbReference type="Proteomes" id="UP001054889">
    <property type="component" value="Unassembled WGS sequence"/>
</dbReference>
<reference evidence="5" key="2">
    <citation type="submission" date="2021-12" db="EMBL/GenBank/DDBJ databases">
        <title>Resequencing data analysis of finger millet.</title>
        <authorList>
            <person name="Hatakeyama M."/>
            <person name="Aluri S."/>
            <person name="Balachadran M.T."/>
            <person name="Sivarajan S.R."/>
            <person name="Poveda L."/>
            <person name="Shimizu-Inatsugi R."/>
            <person name="Schlapbach R."/>
            <person name="Sreeman S.M."/>
            <person name="Shimizu K.K."/>
        </authorList>
    </citation>
    <scope>NUCLEOTIDE SEQUENCE</scope>
</reference>
<gene>
    <name evidence="5" type="primary">gb11664</name>
    <name evidence="5" type="ORF">PR202_gb11664</name>
</gene>
<keyword evidence="6" id="KW-1185">Reference proteome</keyword>
<evidence type="ECO:0000256" key="1">
    <source>
        <dbReference type="ARBA" id="ARBA00010240"/>
    </source>
</evidence>
<feature type="region of interest" description="Disordered" evidence="4">
    <location>
        <begin position="1"/>
        <end position="21"/>
    </location>
</feature>
<evidence type="ECO:0000313" key="6">
    <source>
        <dbReference type="Proteomes" id="UP001054889"/>
    </source>
</evidence>
<keyword evidence="3" id="KW-0443">Lipid metabolism</keyword>
<evidence type="ECO:0000256" key="4">
    <source>
        <dbReference type="SAM" id="MobiDB-lite"/>
    </source>
</evidence>